<reference evidence="3" key="2">
    <citation type="journal article" date="2020" name="Nat. Commun.">
        <title>Large-scale genome sequencing of mycorrhizal fungi provides insights into the early evolution of symbiotic traits.</title>
        <authorList>
            <person name="Miyauchi S."/>
            <person name="Kiss E."/>
            <person name="Kuo A."/>
            <person name="Drula E."/>
            <person name="Kohler A."/>
            <person name="Sanchez-Garcia M."/>
            <person name="Morin E."/>
            <person name="Andreopoulos B."/>
            <person name="Barry K.W."/>
            <person name="Bonito G."/>
            <person name="Buee M."/>
            <person name="Carver A."/>
            <person name="Chen C."/>
            <person name="Cichocki N."/>
            <person name="Clum A."/>
            <person name="Culley D."/>
            <person name="Crous P.W."/>
            <person name="Fauchery L."/>
            <person name="Girlanda M."/>
            <person name="Hayes R.D."/>
            <person name="Keri Z."/>
            <person name="LaButti K."/>
            <person name="Lipzen A."/>
            <person name="Lombard V."/>
            <person name="Magnuson J."/>
            <person name="Maillard F."/>
            <person name="Murat C."/>
            <person name="Nolan M."/>
            <person name="Ohm R.A."/>
            <person name="Pangilinan J."/>
            <person name="Pereira M.F."/>
            <person name="Perotto S."/>
            <person name="Peter M."/>
            <person name="Pfister S."/>
            <person name="Riley R."/>
            <person name="Sitrit Y."/>
            <person name="Stielow J.B."/>
            <person name="Szollosi G."/>
            <person name="Zifcakova L."/>
            <person name="Stursova M."/>
            <person name="Spatafora J.W."/>
            <person name="Tedersoo L."/>
            <person name="Vaario L.M."/>
            <person name="Yamada A."/>
            <person name="Yan M."/>
            <person name="Wang P."/>
            <person name="Xu J."/>
            <person name="Bruns T."/>
            <person name="Baldrian P."/>
            <person name="Vilgalys R."/>
            <person name="Dunand C."/>
            <person name="Henrissat B."/>
            <person name="Grigoriev I.V."/>
            <person name="Hibbett D."/>
            <person name="Nagy L.G."/>
            <person name="Martin F.M."/>
        </authorList>
    </citation>
    <scope>NUCLEOTIDE SEQUENCE</scope>
    <source>
        <strain evidence="3">BED1</strain>
    </source>
</reference>
<gene>
    <name evidence="3" type="ORF">L210DRAFT_3406158</name>
    <name evidence="2" type="ORF">L210DRAFT_3428785</name>
</gene>
<dbReference type="Pfam" id="PF00646">
    <property type="entry name" value="F-box"/>
    <property type="match status" value="1"/>
</dbReference>
<evidence type="ECO:0000313" key="4">
    <source>
        <dbReference type="Proteomes" id="UP001194468"/>
    </source>
</evidence>
<evidence type="ECO:0000313" key="3">
    <source>
        <dbReference type="EMBL" id="KAF8437232.1"/>
    </source>
</evidence>
<comment type="caution">
    <text evidence="3">The sequence shown here is derived from an EMBL/GenBank/DDBJ whole genome shotgun (WGS) entry which is preliminary data.</text>
</comment>
<dbReference type="AlphaFoldDB" id="A0AAD4GD59"/>
<reference evidence="3" key="1">
    <citation type="submission" date="2019-10" db="EMBL/GenBank/DDBJ databases">
        <authorList>
            <consortium name="DOE Joint Genome Institute"/>
            <person name="Kuo A."/>
            <person name="Miyauchi S."/>
            <person name="Kiss E."/>
            <person name="Drula E."/>
            <person name="Kohler A."/>
            <person name="Sanchez-Garcia M."/>
            <person name="Andreopoulos B."/>
            <person name="Barry K.W."/>
            <person name="Bonito G."/>
            <person name="Buee M."/>
            <person name="Carver A."/>
            <person name="Chen C."/>
            <person name="Cichocki N."/>
            <person name="Clum A."/>
            <person name="Culley D."/>
            <person name="Crous P.W."/>
            <person name="Fauchery L."/>
            <person name="Girlanda M."/>
            <person name="Hayes R."/>
            <person name="Keri Z."/>
            <person name="LaButti K."/>
            <person name="Lipzen A."/>
            <person name="Lombard V."/>
            <person name="Magnuson J."/>
            <person name="Maillard F."/>
            <person name="Morin E."/>
            <person name="Murat C."/>
            <person name="Nolan M."/>
            <person name="Ohm R."/>
            <person name="Pangilinan J."/>
            <person name="Pereira M."/>
            <person name="Perotto S."/>
            <person name="Peter M."/>
            <person name="Riley R."/>
            <person name="Sitrit Y."/>
            <person name="Stielow B."/>
            <person name="Szollosi G."/>
            <person name="Zifcakova L."/>
            <person name="Stursova M."/>
            <person name="Spatafora J.W."/>
            <person name="Tedersoo L."/>
            <person name="Vaario L.-M."/>
            <person name="Yamada A."/>
            <person name="Yan M."/>
            <person name="Wang P."/>
            <person name="Xu J."/>
            <person name="Bruns T."/>
            <person name="Baldrian P."/>
            <person name="Vilgalys R."/>
            <person name="Henrissat B."/>
            <person name="Grigoriev I.V."/>
            <person name="Hibbett D."/>
            <person name="Nagy L.G."/>
            <person name="Martin F.M."/>
        </authorList>
    </citation>
    <scope>NUCLEOTIDE SEQUENCE</scope>
    <source>
        <strain evidence="3">BED1</strain>
    </source>
</reference>
<name>A0AAD4GD59_BOLED</name>
<dbReference type="PROSITE" id="PS50181">
    <property type="entry name" value="FBOX"/>
    <property type="match status" value="1"/>
</dbReference>
<protein>
    <recommendedName>
        <fullName evidence="1">F-box domain-containing protein</fullName>
    </recommendedName>
</protein>
<accession>A0AAD4GD59</accession>
<dbReference type="CDD" id="cd09917">
    <property type="entry name" value="F-box_SF"/>
    <property type="match status" value="1"/>
</dbReference>
<evidence type="ECO:0000313" key="2">
    <source>
        <dbReference type="EMBL" id="KAF8416930.1"/>
    </source>
</evidence>
<dbReference type="EMBL" id="WHUW01000238">
    <property type="protein sequence ID" value="KAF8416930.1"/>
    <property type="molecule type" value="Genomic_DNA"/>
</dbReference>
<organism evidence="3 4">
    <name type="scientific">Boletus edulis BED1</name>
    <dbReference type="NCBI Taxonomy" id="1328754"/>
    <lineage>
        <taxon>Eukaryota</taxon>
        <taxon>Fungi</taxon>
        <taxon>Dikarya</taxon>
        <taxon>Basidiomycota</taxon>
        <taxon>Agaricomycotina</taxon>
        <taxon>Agaricomycetes</taxon>
        <taxon>Agaricomycetidae</taxon>
        <taxon>Boletales</taxon>
        <taxon>Boletineae</taxon>
        <taxon>Boletaceae</taxon>
        <taxon>Boletoideae</taxon>
        <taxon>Boletus</taxon>
    </lineage>
</organism>
<dbReference type="InterPro" id="IPR001810">
    <property type="entry name" value="F-box_dom"/>
</dbReference>
<dbReference type="EMBL" id="WHUW01000019">
    <property type="protein sequence ID" value="KAF8437232.1"/>
    <property type="molecule type" value="Genomic_DNA"/>
</dbReference>
<dbReference type="InterPro" id="IPR036047">
    <property type="entry name" value="F-box-like_dom_sf"/>
</dbReference>
<evidence type="ECO:0000259" key="1">
    <source>
        <dbReference type="PROSITE" id="PS50181"/>
    </source>
</evidence>
<keyword evidence="4" id="KW-1185">Reference proteome</keyword>
<sequence length="137" mass="15622">MSTPKKRITRRSHNSTHQKPVEKNRFLDLPFDVITEVFEYLEPVDLLHLARTTKGSRTFLLDRYRSGHVWKTAVSNVPGLPPCPGHLSQPAYAHLTFDPVCHGCFKSCDTIEWELRMRCCPGCHSKLYVPPTLSTSS</sequence>
<feature type="domain" description="F-box" evidence="1">
    <location>
        <begin position="23"/>
        <end position="73"/>
    </location>
</feature>
<dbReference type="Proteomes" id="UP001194468">
    <property type="component" value="Unassembled WGS sequence"/>
</dbReference>
<proteinExistence type="predicted"/>
<dbReference type="SUPFAM" id="SSF81383">
    <property type="entry name" value="F-box domain"/>
    <property type="match status" value="1"/>
</dbReference>